<keyword evidence="1" id="KW-0472">Membrane</keyword>
<feature type="transmembrane region" description="Helical" evidence="1">
    <location>
        <begin position="158"/>
        <end position="180"/>
    </location>
</feature>
<name>A0A9P6CGC3_9AGAR</name>
<organism evidence="3 4">
    <name type="scientific">Collybia nuda</name>
    <dbReference type="NCBI Taxonomy" id="64659"/>
    <lineage>
        <taxon>Eukaryota</taxon>
        <taxon>Fungi</taxon>
        <taxon>Dikarya</taxon>
        <taxon>Basidiomycota</taxon>
        <taxon>Agaricomycotina</taxon>
        <taxon>Agaricomycetes</taxon>
        <taxon>Agaricomycetidae</taxon>
        <taxon>Agaricales</taxon>
        <taxon>Tricholomatineae</taxon>
        <taxon>Clitocybaceae</taxon>
        <taxon>Collybia</taxon>
    </lineage>
</organism>
<reference evidence="3" key="1">
    <citation type="submission" date="2020-11" db="EMBL/GenBank/DDBJ databases">
        <authorList>
            <consortium name="DOE Joint Genome Institute"/>
            <person name="Ahrendt S."/>
            <person name="Riley R."/>
            <person name="Andreopoulos W."/>
            <person name="Labutti K."/>
            <person name="Pangilinan J."/>
            <person name="Ruiz-Duenas F.J."/>
            <person name="Barrasa J.M."/>
            <person name="Sanchez-Garcia M."/>
            <person name="Camarero S."/>
            <person name="Miyauchi S."/>
            <person name="Serrano A."/>
            <person name="Linde D."/>
            <person name="Babiker R."/>
            <person name="Drula E."/>
            <person name="Ayuso-Fernandez I."/>
            <person name="Pacheco R."/>
            <person name="Padilla G."/>
            <person name="Ferreira P."/>
            <person name="Barriuso J."/>
            <person name="Kellner H."/>
            <person name="Castanera R."/>
            <person name="Alfaro M."/>
            <person name="Ramirez L."/>
            <person name="Pisabarro A.G."/>
            <person name="Kuo A."/>
            <person name="Tritt A."/>
            <person name="Lipzen A."/>
            <person name="He G."/>
            <person name="Yan M."/>
            <person name="Ng V."/>
            <person name="Cullen D."/>
            <person name="Martin F."/>
            <person name="Rosso M.-N."/>
            <person name="Henrissat B."/>
            <person name="Hibbett D."/>
            <person name="Martinez A.T."/>
            <person name="Grigoriev I.V."/>
        </authorList>
    </citation>
    <scope>NUCLEOTIDE SEQUENCE</scope>
    <source>
        <strain evidence="3">CBS 247.69</strain>
    </source>
</reference>
<keyword evidence="1" id="KW-1133">Transmembrane helix</keyword>
<protein>
    <recommendedName>
        <fullName evidence="2">DUF6533 domain-containing protein</fullName>
    </recommendedName>
</protein>
<dbReference type="OrthoDB" id="3350812at2759"/>
<evidence type="ECO:0000256" key="1">
    <source>
        <dbReference type="SAM" id="Phobius"/>
    </source>
</evidence>
<gene>
    <name evidence="3" type="ORF">BDZ94DRAFT_1320782</name>
</gene>
<proteinExistence type="predicted"/>
<dbReference type="Proteomes" id="UP000807353">
    <property type="component" value="Unassembled WGS sequence"/>
</dbReference>
<dbReference type="Pfam" id="PF20151">
    <property type="entry name" value="DUF6533"/>
    <property type="match status" value="1"/>
</dbReference>
<dbReference type="AlphaFoldDB" id="A0A9P6CGC3"/>
<keyword evidence="1" id="KW-0812">Transmembrane</keyword>
<evidence type="ECO:0000259" key="2">
    <source>
        <dbReference type="Pfam" id="PF20151"/>
    </source>
</evidence>
<feature type="transmembrane region" description="Helical" evidence="1">
    <location>
        <begin position="126"/>
        <end position="146"/>
    </location>
</feature>
<dbReference type="EMBL" id="MU150251">
    <property type="protein sequence ID" value="KAF9464917.1"/>
    <property type="molecule type" value="Genomic_DNA"/>
</dbReference>
<feature type="transmembrane region" description="Helical" evidence="1">
    <location>
        <begin position="192"/>
        <end position="215"/>
    </location>
</feature>
<accession>A0A9P6CGC3</accession>
<dbReference type="InterPro" id="IPR045340">
    <property type="entry name" value="DUF6533"/>
</dbReference>
<feature type="transmembrane region" description="Helical" evidence="1">
    <location>
        <begin position="239"/>
        <end position="263"/>
    </location>
</feature>
<sequence>MFLMSPGLTASNPAPDVDFLRRRKIRLDNPERSLTDQLDNVLHSPSLVDLKGRSANASLIEVEDWEIQLPKSTPSLMDSALKIADIRQSVQYVNVASLAVLVYDYFQTLELEVELVWKSSWSISKVVFLLARYPTFVDVPLILYYTLNQGMSYDTCSVVNAVTSWSTAVGIGMAEVILLLRTYALWNNSRKVLIALIVLYISIYTPVVVVLAIFLRSLQHGAPPLPIIRGCYPVSGSNILFADFVLLMLYESTVMVLTIWIGVKRYLHSRNRLVMTLYRDGVSYFIYIFMISCSYIIVLLACPPEYVDLLNTFQRVMHSILSTRILLHVRDTARAQTSFTFPIALNK</sequence>
<feature type="domain" description="DUF6533" evidence="2">
    <location>
        <begin position="92"/>
        <end position="136"/>
    </location>
</feature>
<evidence type="ECO:0000313" key="4">
    <source>
        <dbReference type="Proteomes" id="UP000807353"/>
    </source>
</evidence>
<keyword evidence="4" id="KW-1185">Reference proteome</keyword>
<comment type="caution">
    <text evidence="3">The sequence shown here is derived from an EMBL/GenBank/DDBJ whole genome shotgun (WGS) entry which is preliminary data.</text>
</comment>
<feature type="transmembrane region" description="Helical" evidence="1">
    <location>
        <begin position="284"/>
        <end position="301"/>
    </location>
</feature>
<evidence type="ECO:0000313" key="3">
    <source>
        <dbReference type="EMBL" id="KAF9464917.1"/>
    </source>
</evidence>